<evidence type="ECO:0000256" key="1">
    <source>
        <dbReference type="ARBA" id="ARBA00001966"/>
    </source>
</evidence>
<comment type="cofactor">
    <cofactor evidence="1">
        <name>[4Fe-4S] cluster</name>
        <dbReference type="ChEBI" id="CHEBI:49883"/>
    </cofactor>
</comment>
<keyword evidence="2" id="KW-0949">S-adenosyl-L-methionine</keyword>
<gene>
    <name evidence="6" type="ORF">ATO9_21120</name>
</gene>
<dbReference type="GO" id="GO:0046872">
    <property type="term" value="F:metal ion binding"/>
    <property type="evidence" value="ECO:0007669"/>
    <property type="project" value="UniProtKB-KW"/>
</dbReference>
<dbReference type="EMBL" id="AQQX01000017">
    <property type="protein sequence ID" value="KGM46912.1"/>
    <property type="molecule type" value="Genomic_DNA"/>
</dbReference>
<dbReference type="SFLD" id="SFLDS00029">
    <property type="entry name" value="Radical_SAM"/>
    <property type="match status" value="1"/>
</dbReference>
<evidence type="ECO:0000256" key="5">
    <source>
        <dbReference type="ARBA" id="ARBA00023014"/>
    </source>
</evidence>
<dbReference type="InterPro" id="IPR007197">
    <property type="entry name" value="rSAM"/>
</dbReference>
<comment type="caution">
    <text evidence="6">The sequence shown here is derived from an EMBL/GenBank/DDBJ whole genome shotgun (WGS) entry which is preliminary data.</text>
</comment>
<evidence type="ECO:0008006" key="8">
    <source>
        <dbReference type="Google" id="ProtNLM"/>
    </source>
</evidence>
<dbReference type="CDD" id="cd01335">
    <property type="entry name" value="Radical_SAM"/>
    <property type="match status" value="1"/>
</dbReference>
<proteinExistence type="predicted"/>
<dbReference type="PANTHER" id="PTHR11228:SF7">
    <property type="entry name" value="PQQA PEPTIDE CYCLASE"/>
    <property type="match status" value="1"/>
</dbReference>
<dbReference type="InterPro" id="IPR050377">
    <property type="entry name" value="Radical_SAM_PqqE_MftC-like"/>
</dbReference>
<dbReference type="SFLD" id="SFLDG01103">
    <property type="entry name" value="Uncharacterised_Radical_SAM_Su"/>
    <property type="match status" value="1"/>
</dbReference>
<name>A0A0A0ECI8_9RHOB</name>
<dbReference type="InterPro" id="IPR013785">
    <property type="entry name" value="Aldolase_TIM"/>
</dbReference>
<dbReference type="STRING" id="1461694.ATO9_21120"/>
<sequence length="359" mass="40204">MIPLRLKSECDRTLAPFVTRIAEEEPRCAEDATLWSEEAGTLGYQTGQIKFRLSDVAPAEVAGDVLLVDPRRQIAHRLIRAASPHNTFLITEQCDQLCLMCSQPPKPQHQDMFDHFLAASRLAPTGAQIGLSGGEPLLHKDALFAFIDAVFATRDDLCFHILTNGQYFERADLAWLRKHRARLLWGVPIYSDNPATHDEIVGKPGAFAQLSPNLALLGLAGAALELRTVVLRQNAPGLSSLADFIARHLPFAATWAIMQMERIGYGRMNWGRCFFDSSIDFASLGAAIDLMRARRQDVTLYNFPLCTVPPAYRDLAARSISDWKQKYLPACATCSLRDDCAGFFEWYREEDGFMEIRPQ</sequence>
<dbReference type="Proteomes" id="UP000030004">
    <property type="component" value="Unassembled WGS sequence"/>
</dbReference>
<keyword evidence="7" id="KW-1185">Reference proteome</keyword>
<dbReference type="eggNOG" id="COG0535">
    <property type="taxonomic scope" value="Bacteria"/>
</dbReference>
<keyword evidence="5" id="KW-0411">Iron-sulfur</keyword>
<accession>A0A0A0ECI8</accession>
<dbReference type="InterPro" id="IPR024032">
    <property type="entry name" value="rSAM_paired_HxsC"/>
</dbReference>
<keyword evidence="3" id="KW-0479">Metal-binding</keyword>
<evidence type="ECO:0000256" key="3">
    <source>
        <dbReference type="ARBA" id="ARBA00022723"/>
    </source>
</evidence>
<dbReference type="GO" id="GO:0003824">
    <property type="term" value="F:catalytic activity"/>
    <property type="evidence" value="ECO:0007669"/>
    <property type="project" value="InterPro"/>
</dbReference>
<dbReference type="OrthoDB" id="4501241at2"/>
<evidence type="ECO:0000256" key="2">
    <source>
        <dbReference type="ARBA" id="ARBA00022691"/>
    </source>
</evidence>
<dbReference type="Gene3D" id="3.20.20.70">
    <property type="entry name" value="Aldolase class I"/>
    <property type="match status" value="1"/>
</dbReference>
<dbReference type="AlphaFoldDB" id="A0A0A0ECI8"/>
<organism evidence="6 7">
    <name type="scientific">Pseudooceanicola atlanticus</name>
    <dbReference type="NCBI Taxonomy" id="1461694"/>
    <lineage>
        <taxon>Bacteria</taxon>
        <taxon>Pseudomonadati</taxon>
        <taxon>Pseudomonadota</taxon>
        <taxon>Alphaproteobacteria</taxon>
        <taxon>Rhodobacterales</taxon>
        <taxon>Paracoccaceae</taxon>
        <taxon>Pseudooceanicola</taxon>
    </lineage>
</organism>
<dbReference type="PANTHER" id="PTHR11228">
    <property type="entry name" value="RADICAL SAM DOMAIN PROTEIN"/>
    <property type="match status" value="1"/>
</dbReference>
<dbReference type="InterPro" id="IPR058240">
    <property type="entry name" value="rSAM_sf"/>
</dbReference>
<reference evidence="6 7" key="1">
    <citation type="journal article" date="2015" name="Antonie Van Leeuwenhoek">
        <title>Pseudooceanicola atlanticus gen. nov. sp. nov., isolated from surface seawater of the Atlantic Ocean and reclassification of Oceanicola batsensis, Oceanicola marinus, Oceanicola nitratireducens, Oceanicola nanhaiensis, Oceanicola antarcticus and Oceanicola flagellatus, as Pseudooceanicola batsensis comb. nov., Pseudooceanicola marinus comb. nov., Pseudooceanicola nitratireducens comb. nov., Pseudooceanicola nanhaiensis comb. nov., Pseudooceanicola antarcticus comb. nov., and Pseudooceanicola flagellatus comb. nov.</title>
        <authorList>
            <person name="Lai Q."/>
            <person name="Li G."/>
            <person name="Liu X."/>
            <person name="Du Y."/>
            <person name="Sun F."/>
            <person name="Shao Z."/>
        </authorList>
    </citation>
    <scope>NUCLEOTIDE SEQUENCE [LARGE SCALE GENOMIC DNA]</scope>
    <source>
        <strain evidence="6 7">22II-s11g</strain>
    </source>
</reference>
<evidence type="ECO:0000313" key="6">
    <source>
        <dbReference type="EMBL" id="KGM46912.1"/>
    </source>
</evidence>
<dbReference type="GO" id="GO:0051536">
    <property type="term" value="F:iron-sulfur cluster binding"/>
    <property type="evidence" value="ECO:0007669"/>
    <property type="project" value="UniProtKB-KW"/>
</dbReference>
<keyword evidence="4" id="KW-0408">Iron</keyword>
<dbReference type="RefSeq" id="WP_043754002.1">
    <property type="nucleotide sequence ID" value="NZ_AQQX01000017.1"/>
</dbReference>
<evidence type="ECO:0000313" key="7">
    <source>
        <dbReference type="Proteomes" id="UP000030004"/>
    </source>
</evidence>
<dbReference type="SUPFAM" id="SSF102114">
    <property type="entry name" value="Radical SAM enzymes"/>
    <property type="match status" value="1"/>
</dbReference>
<evidence type="ECO:0000256" key="4">
    <source>
        <dbReference type="ARBA" id="ARBA00023004"/>
    </source>
</evidence>
<protein>
    <recommendedName>
        <fullName evidence="8">His-Xaa-Ser system radical SAM maturase HxsC</fullName>
    </recommendedName>
</protein>
<dbReference type="NCBIfam" id="TIGR03977">
    <property type="entry name" value="rSAM_pair_HxsC"/>
    <property type="match status" value="1"/>
</dbReference>